<dbReference type="Proteomes" id="UP000011715">
    <property type="component" value="Unassembled WGS sequence"/>
</dbReference>
<reference evidence="2" key="1">
    <citation type="submission" date="2010-05" db="EMBL/GenBank/DDBJ databases">
        <title>The Genome Sequence of Magnaporthe poae strain ATCC 64411.</title>
        <authorList>
            <consortium name="The Broad Institute Genome Sequencing Platform"/>
            <consortium name="Broad Institute Genome Sequencing Center for Infectious Disease"/>
            <person name="Ma L.-J."/>
            <person name="Dead R."/>
            <person name="Young S."/>
            <person name="Zeng Q."/>
            <person name="Koehrsen M."/>
            <person name="Alvarado L."/>
            <person name="Berlin A."/>
            <person name="Chapman S.B."/>
            <person name="Chen Z."/>
            <person name="Freedman E."/>
            <person name="Gellesch M."/>
            <person name="Goldberg J."/>
            <person name="Griggs A."/>
            <person name="Gujja S."/>
            <person name="Heilman E.R."/>
            <person name="Heiman D."/>
            <person name="Hepburn T."/>
            <person name="Howarth C."/>
            <person name="Jen D."/>
            <person name="Larson L."/>
            <person name="Mehta T."/>
            <person name="Neiman D."/>
            <person name="Pearson M."/>
            <person name="Roberts A."/>
            <person name="Saif S."/>
            <person name="Shea T."/>
            <person name="Shenoy N."/>
            <person name="Sisk P."/>
            <person name="Stolte C."/>
            <person name="Sykes S."/>
            <person name="Walk T."/>
            <person name="White J."/>
            <person name="Yandava C."/>
            <person name="Haas B."/>
            <person name="Nusbaum C."/>
            <person name="Birren B."/>
        </authorList>
    </citation>
    <scope>NUCLEOTIDE SEQUENCE</scope>
    <source>
        <strain evidence="2">ATCC 64411</strain>
    </source>
</reference>
<reference evidence="3" key="5">
    <citation type="submission" date="2015-06" db="UniProtKB">
        <authorList>
            <consortium name="EnsemblFungi"/>
        </authorList>
    </citation>
    <scope>IDENTIFICATION</scope>
    <source>
        <strain evidence="3">ATCC 64411</strain>
    </source>
</reference>
<evidence type="ECO:0000313" key="3">
    <source>
        <dbReference type="EnsemblFungi" id="MAPG_08901T0"/>
    </source>
</evidence>
<dbReference type="OMA" id="GHLVWED"/>
<protein>
    <submittedName>
        <fullName evidence="2 3">Uncharacterized protein</fullName>
    </submittedName>
</protein>
<accession>A0A0C4E8J2</accession>
<reference evidence="4" key="2">
    <citation type="submission" date="2010-05" db="EMBL/GenBank/DDBJ databases">
        <title>The genome sequence of Magnaporthe poae strain ATCC 64411.</title>
        <authorList>
            <person name="Ma L.-J."/>
            <person name="Dead R."/>
            <person name="Young S."/>
            <person name="Zeng Q."/>
            <person name="Koehrsen M."/>
            <person name="Alvarado L."/>
            <person name="Berlin A."/>
            <person name="Chapman S.B."/>
            <person name="Chen Z."/>
            <person name="Freedman E."/>
            <person name="Gellesch M."/>
            <person name="Goldberg J."/>
            <person name="Griggs A."/>
            <person name="Gujja S."/>
            <person name="Heilman E.R."/>
            <person name="Heiman D."/>
            <person name="Hepburn T."/>
            <person name="Howarth C."/>
            <person name="Jen D."/>
            <person name="Larson L."/>
            <person name="Mehta T."/>
            <person name="Neiman D."/>
            <person name="Pearson M."/>
            <person name="Roberts A."/>
            <person name="Saif S."/>
            <person name="Shea T."/>
            <person name="Shenoy N."/>
            <person name="Sisk P."/>
            <person name="Stolte C."/>
            <person name="Sykes S."/>
            <person name="Walk T."/>
            <person name="White J."/>
            <person name="Yandava C."/>
            <person name="Haas B."/>
            <person name="Nusbaum C."/>
            <person name="Birren B."/>
        </authorList>
    </citation>
    <scope>NUCLEOTIDE SEQUENCE [LARGE SCALE GENOMIC DNA]</scope>
    <source>
        <strain evidence="4">ATCC 64411 / 73-15</strain>
    </source>
</reference>
<name>A0A0C4E8J2_MAGP6</name>
<dbReference type="EnsemblFungi" id="MAPG_08901T0">
    <property type="protein sequence ID" value="MAPG_08901T0"/>
    <property type="gene ID" value="MAPG_08901"/>
</dbReference>
<dbReference type="eggNOG" id="ENOG502RP9B">
    <property type="taxonomic scope" value="Eukaryota"/>
</dbReference>
<dbReference type="OrthoDB" id="5221663at2759"/>
<dbReference type="EMBL" id="ADBL01002172">
    <property type="status" value="NOT_ANNOTATED_CDS"/>
    <property type="molecule type" value="Genomic_DNA"/>
</dbReference>
<feature type="compositionally biased region" description="Low complexity" evidence="1">
    <location>
        <begin position="125"/>
        <end position="151"/>
    </location>
</feature>
<keyword evidence="4" id="KW-1185">Reference proteome</keyword>
<reference evidence="2" key="3">
    <citation type="submission" date="2011-03" db="EMBL/GenBank/DDBJ databases">
        <title>Annotation of Magnaporthe poae ATCC 64411.</title>
        <authorList>
            <person name="Ma L.-J."/>
            <person name="Dead R."/>
            <person name="Young S.K."/>
            <person name="Zeng Q."/>
            <person name="Gargeya S."/>
            <person name="Fitzgerald M."/>
            <person name="Haas B."/>
            <person name="Abouelleil A."/>
            <person name="Alvarado L."/>
            <person name="Arachchi H.M."/>
            <person name="Berlin A."/>
            <person name="Brown A."/>
            <person name="Chapman S.B."/>
            <person name="Chen Z."/>
            <person name="Dunbar C."/>
            <person name="Freedman E."/>
            <person name="Gearin G."/>
            <person name="Gellesch M."/>
            <person name="Goldberg J."/>
            <person name="Griggs A."/>
            <person name="Gujja S."/>
            <person name="Heiman D."/>
            <person name="Howarth C."/>
            <person name="Larson L."/>
            <person name="Lui A."/>
            <person name="MacDonald P.J.P."/>
            <person name="Mehta T."/>
            <person name="Montmayeur A."/>
            <person name="Murphy C."/>
            <person name="Neiman D."/>
            <person name="Pearson M."/>
            <person name="Priest M."/>
            <person name="Roberts A."/>
            <person name="Saif S."/>
            <person name="Shea T."/>
            <person name="Shenoy N."/>
            <person name="Sisk P."/>
            <person name="Stolte C."/>
            <person name="Sykes S."/>
            <person name="Yandava C."/>
            <person name="Wortman J."/>
            <person name="Nusbaum C."/>
            <person name="Birren B."/>
        </authorList>
    </citation>
    <scope>NUCLEOTIDE SEQUENCE</scope>
    <source>
        <strain evidence="2">ATCC 64411</strain>
    </source>
</reference>
<proteinExistence type="predicted"/>
<sequence length="337" mass="37163">MFADKRQWGPDEFEQVRALEEALDEAKRDFQAMSRLVSGQFFYERDRNSKSVEELRNLNTRLSFHRPNAIGMLSPGAAAAIDLEQGVVITHAPPNQPRHQQTLGQQLQPGFLKSPPPGKGGGGVHSAANGNHGTGQQQPEQPHPQPQQAQPSSPPPPQGPQANPFGLEALVPECNAIGGFEKFGDRDVAFACDYCDGFLVWEDLDRMPSRTRNLELRLQHPSTANGGYGYYGGYPDWQAEALSVSTGEPKGVVFAPVAIANHLPPDNGDWRARVLCPYCDEYTYFDQGEEGGETKYAQDDRGLLGMTEFQEHLEWYHGAGLLPMPSMPTKKTNCTVM</sequence>
<gene>
    <name evidence="2" type="ORF">MAPG_08901</name>
</gene>
<reference evidence="3" key="4">
    <citation type="journal article" date="2015" name="G3 (Bethesda)">
        <title>Genome sequences of three phytopathogenic species of the Magnaporthaceae family of fungi.</title>
        <authorList>
            <person name="Okagaki L.H."/>
            <person name="Nunes C.C."/>
            <person name="Sailsbery J."/>
            <person name="Clay B."/>
            <person name="Brown D."/>
            <person name="John T."/>
            <person name="Oh Y."/>
            <person name="Young N."/>
            <person name="Fitzgerald M."/>
            <person name="Haas B.J."/>
            <person name="Zeng Q."/>
            <person name="Young S."/>
            <person name="Adiconis X."/>
            <person name="Fan L."/>
            <person name="Levin J.Z."/>
            <person name="Mitchell T.K."/>
            <person name="Okubara P.A."/>
            <person name="Farman M.L."/>
            <person name="Kohn L.M."/>
            <person name="Birren B."/>
            <person name="Ma L.-J."/>
            <person name="Dean R.A."/>
        </authorList>
    </citation>
    <scope>NUCLEOTIDE SEQUENCE</scope>
    <source>
        <strain evidence="3">ATCC 64411 / 73-15</strain>
    </source>
</reference>
<feature type="region of interest" description="Disordered" evidence="1">
    <location>
        <begin position="91"/>
        <end position="166"/>
    </location>
</feature>
<feature type="compositionally biased region" description="Polar residues" evidence="1">
    <location>
        <begin position="97"/>
        <end position="108"/>
    </location>
</feature>
<dbReference type="STRING" id="644358.A0A0C4E8J2"/>
<evidence type="ECO:0000256" key="1">
    <source>
        <dbReference type="SAM" id="MobiDB-lite"/>
    </source>
</evidence>
<dbReference type="AlphaFoldDB" id="A0A0C4E8J2"/>
<dbReference type="EMBL" id="GL876974">
    <property type="protein sequence ID" value="KLU89934.1"/>
    <property type="molecule type" value="Genomic_DNA"/>
</dbReference>
<dbReference type="VEuPathDB" id="FungiDB:MAPG_08901"/>
<organism evidence="3 4">
    <name type="scientific">Magnaporthiopsis poae (strain ATCC 64411 / 73-15)</name>
    <name type="common">Kentucky bluegrass fungus</name>
    <name type="synonym">Magnaporthe poae</name>
    <dbReference type="NCBI Taxonomy" id="644358"/>
    <lineage>
        <taxon>Eukaryota</taxon>
        <taxon>Fungi</taxon>
        <taxon>Dikarya</taxon>
        <taxon>Ascomycota</taxon>
        <taxon>Pezizomycotina</taxon>
        <taxon>Sordariomycetes</taxon>
        <taxon>Sordariomycetidae</taxon>
        <taxon>Magnaporthales</taxon>
        <taxon>Magnaporthaceae</taxon>
        <taxon>Magnaporthiopsis</taxon>
    </lineage>
</organism>
<evidence type="ECO:0000313" key="2">
    <source>
        <dbReference type="EMBL" id="KLU89934.1"/>
    </source>
</evidence>
<evidence type="ECO:0000313" key="4">
    <source>
        <dbReference type="Proteomes" id="UP000011715"/>
    </source>
</evidence>